<dbReference type="EMBL" id="PDSK01000006">
    <property type="protein sequence ID" value="PIE36528.1"/>
    <property type="molecule type" value="Genomic_DNA"/>
</dbReference>
<reference evidence="2 3" key="1">
    <citation type="submission" date="2017-10" db="EMBL/GenBank/DDBJ databases">
        <title>Novel microbial diversity and functional potential in the marine mammal oral microbiome.</title>
        <authorList>
            <person name="Dudek N.K."/>
            <person name="Sun C.L."/>
            <person name="Burstein D."/>
            <person name="Kantor R.S."/>
            <person name="Aliaga Goltsman D.S."/>
            <person name="Bik E.M."/>
            <person name="Thomas B.C."/>
            <person name="Banfield J.F."/>
            <person name="Relman D.A."/>
        </authorList>
    </citation>
    <scope>NUCLEOTIDE SEQUENCE [LARGE SCALE GENOMIC DNA]</scope>
    <source>
        <strain evidence="2">DOLJORAL78_47_16</strain>
    </source>
</reference>
<protein>
    <recommendedName>
        <fullName evidence="1">Hydantoinase A/oxoprolinase domain-containing protein</fullName>
    </recommendedName>
</protein>
<dbReference type="PANTHER" id="PTHR11365">
    <property type="entry name" value="5-OXOPROLINASE RELATED"/>
    <property type="match status" value="1"/>
</dbReference>
<name>A0A2G6KLI1_9BACT</name>
<sequence>MLWQNGAPVSITCGHELTTQLDSVRRATTTALNASLIPLLQELIATVRHTLDESGITAPLMVVKGDGSLVRAKWAMQRPIETILSGPAASVVGAWHLAGDRDSWVVDVGGTTTDIARLHNGQPQLNPDGAQVGRWRTMVEAVDIHTVGLGGDSQVSLDTDRQSWRDPPAIGPRRIIPLSLLARQYPDVLDELRRQAQQTPPPKMAGRFILAQRQPFHSLSEDDQELLALLSDGPQAISRLMADRRRYTSSLLYKIEHLAAKHLISYAGFTPTDALHVLDEFTRWDCEAAGLGAKLLSAQFHLSPDEFCRQVAAGMSDQIAAELLGKVLSQEMQAFPDWNQERTAALLLERALAPLSCSALECRLILKHPIIAIGAPVEAYLPRTAAQMHTELIIPECAHVANAVGAIAGGVVLRKQVVIQLIEEYERMFFRAYLPDGNRDFDEINQAVEEVAQIMRPVLEEQAIQAGADHVEIAMNRCDQLVPTGPGTIDELCLGSKLHFTATGRPGML</sequence>
<accession>A0A2G6KLI1</accession>
<evidence type="ECO:0000313" key="2">
    <source>
        <dbReference type="EMBL" id="PIE36528.1"/>
    </source>
</evidence>
<dbReference type="GO" id="GO:0005829">
    <property type="term" value="C:cytosol"/>
    <property type="evidence" value="ECO:0007669"/>
    <property type="project" value="TreeGrafter"/>
</dbReference>
<comment type="caution">
    <text evidence="2">The sequence shown here is derived from an EMBL/GenBank/DDBJ whole genome shotgun (WGS) entry which is preliminary data.</text>
</comment>
<dbReference type="InterPro" id="IPR045079">
    <property type="entry name" value="Oxoprolinase-like"/>
</dbReference>
<evidence type="ECO:0000313" key="3">
    <source>
        <dbReference type="Proteomes" id="UP000230821"/>
    </source>
</evidence>
<organism evidence="2 3">
    <name type="scientific">candidate division KSB3 bacterium</name>
    <dbReference type="NCBI Taxonomy" id="2044937"/>
    <lineage>
        <taxon>Bacteria</taxon>
        <taxon>candidate division KSB3</taxon>
    </lineage>
</organism>
<dbReference type="InterPro" id="IPR002821">
    <property type="entry name" value="Hydantoinase_A"/>
</dbReference>
<dbReference type="Pfam" id="PF01968">
    <property type="entry name" value="Hydantoinase_A"/>
    <property type="match status" value="1"/>
</dbReference>
<feature type="domain" description="Hydantoinase A/oxoprolinase" evidence="1">
    <location>
        <begin position="26"/>
        <end position="160"/>
    </location>
</feature>
<dbReference type="Proteomes" id="UP000230821">
    <property type="component" value="Unassembled WGS sequence"/>
</dbReference>
<dbReference type="PANTHER" id="PTHR11365:SF2">
    <property type="entry name" value="5-OXOPROLINASE"/>
    <property type="match status" value="1"/>
</dbReference>
<dbReference type="GO" id="GO:0006749">
    <property type="term" value="P:glutathione metabolic process"/>
    <property type="evidence" value="ECO:0007669"/>
    <property type="project" value="TreeGrafter"/>
</dbReference>
<evidence type="ECO:0000259" key="1">
    <source>
        <dbReference type="Pfam" id="PF01968"/>
    </source>
</evidence>
<dbReference type="AlphaFoldDB" id="A0A2G6KLI1"/>
<gene>
    <name evidence="2" type="ORF">CSA56_00145</name>
</gene>
<proteinExistence type="predicted"/>
<dbReference type="GO" id="GO:0017168">
    <property type="term" value="F:5-oxoprolinase (ATP-hydrolyzing) activity"/>
    <property type="evidence" value="ECO:0007669"/>
    <property type="project" value="TreeGrafter"/>
</dbReference>